<evidence type="ECO:0000313" key="1">
    <source>
        <dbReference type="EMBL" id="WNZ43996.1"/>
    </source>
</evidence>
<dbReference type="AlphaFoldDB" id="A0AA96WPZ6"/>
<accession>A0AA96WPZ6</accession>
<dbReference type="EMBL" id="CP130144">
    <property type="protein sequence ID" value="WNZ43996.1"/>
    <property type="molecule type" value="Genomic_DNA"/>
</dbReference>
<name>A0AA96WPZ6_LEPBY</name>
<organism evidence="1">
    <name type="scientific">Leptolyngbya boryana CZ1</name>
    <dbReference type="NCBI Taxonomy" id="3060204"/>
    <lineage>
        <taxon>Bacteria</taxon>
        <taxon>Bacillati</taxon>
        <taxon>Cyanobacteriota</taxon>
        <taxon>Cyanophyceae</taxon>
        <taxon>Leptolyngbyales</taxon>
        <taxon>Leptolyngbyaceae</taxon>
        <taxon>Leptolyngbya group</taxon>
        <taxon>Leptolyngbya</taxon>
    </lineage>
</organism>
<proteinExistence type="predicted"/>
<sequence length="400" mass="44784">MKRIITCQGSTQLVSALAAWTCREPDFPGQDENYLVIYGLYAPNGQDQAFAAFIQKMAEVVCSWKHIVYLSPEEMQAIEQELETNSPRYIRQLIQAKVGTETADEIYLGRNWQFGNQLLLNAYASATKICYGDSIGVYFSETSSVVSPGKIQEVTEAIPLHRQVKQWIKVRRAQVRALLGLRTVLQTIEFDHGYFVLPEVFGEIPPMPTVKVSPKTTLAVLNQMKVLVDETAIPQFQSAIAGANVAILLTSNLSEAGRLSEDNELQAYRSFLQSQGISPNTVLVIKPHPRDDMAKIYALKEKLSDLFDKVLILIEPELFFLPFEIFFLAVFSDCSSQIKIFAVSSACLAFKVLFDLPSFIGFGEELTTQRFDPPHIAARLDHEALLNSVMARLTYLDAQA</sequence>
<gene>
    <name evidence="1" type="ORF">Q2T42_19370</name>
</gene>
<protein>
    <submittedName>
        <fullName evidence="1">Polysialyltransferase family glycosyltransferase</fullName>
    </submittedName>
</protein>
<dbReference type="RefSeq" id="WP_316426180.1">
    <property type="nucleotide sequence ID" value="NZ_CP130144.1"/>
</dbReference>
<dbReference type="Pfam" id="PF07388">
    <property type="entry name" value="A-2_8-polyST"/>
    <property type="match status" value="1"/>
</dbReference>
<reference evidence="1" key="1">
    <citation type="journal article" date="2023" name="Plants (Basel)">
        <title>Genomic Analysis of Leptolyngbya boryana CZ1 Reveals Efficient Carbon Fixation Modules.</title>
        <authorList>
            <person name="Bai X."/>
            <person name="Wang H."/>
            <person name="Cheng W."/>
            <person name="Wang J."/>
            <person name="Ma M."/>
            <person name="Hu H."/>
            <person name="Song Z."/>
            <person name="Ma H."/>
            <person name="Fan Y."/>
            <person name="Du C."/>
            <person name="Xu J."/>
        </authorList>
    </citation>
    <scope>NUCLEOTIDE SEQUENCE</scope>
    <source>
        <strain evidence="1">CZ1</strain>
    </source>
</reference>
<reference evidence="1" key="2">
    <citation type="submission" date="2023-07" db="EMBL/GenBank/DDBJ databases">
        <authorList>
            <person name="Bai X.-H."/>
            <person name="Wang H.-H."/>
            <person name="Wang J."/>
            <person name="Ma M.-Y."/>
            <person name="Hu H.-H."/>
            <person name="Song Z.-L."/>
            <person name="Ma H.-G."/>
            <person name="Fan Y."/>
            <person name="Du C.-Y."/>
            <person name="Xu J.-C."/>
        </authorList>
    </citation>
    <scope>NUCLEOTIDE SEQUENCE</scope>
    <source>
        <strain evidence="1">CZ1</strain>
    </source>
</reference>
<dbReference type="InterPro" id="IPR010866">
    <property type="entry name" value="A-2_8-polyST"/>
</dbReference>